<feature type="region of interest" description="Disordered" evidence="2">
    <location>
        <begin position="1"/>
        <end position="26"/>
    </location>
</feature>
<keyword evidence="1" id="KW-0862">Zinc</keyword>
<dbReference type="OrthoDB" id="95907at2759"/>
<keyword evidence="5" id="KW-1185">Reference proteome</keyword>
<dbReference type="AlphaFoldDB" id="A0A8H7VJV4"/>
<organism evidence="4 5">
    <name type="scientific">Circinella minor</name>
    <dbReference type="NCBI Taxonomy" id="1195481"/>
    <lineage>
        <taxon>Eukaryota</taxon>
        <taxon>Fungi</taxon>
        <taxon>Fungi incertae sedis</taxon>
        <taxon>Mucoromycota</taxon>
        <taxon>Mucoromycotina</taxon>
        <taxon>Mucoromycetes</taxon>
        <taxon>Mucorales</taxon>
        <taxon>Lichtheimiaceae</taxon>
        <taxon>Circinella</taxon>
    </lineage>
</organism>
<evidence type="ECO:0000256" key="2">
    <source>
        <dbReference type="SAM" id="MobiDB-lite"/>
    </source>
</evidence>
<evidence type="ECO:0000259" key="3">
    <source>
        <dbReference type="PROSITE" id="PS50158"/>
    </source>
</evidence>
<evidence type="ECO:0000313" key="4">
    <source>
        <dbReference type="EMBL" id="KAG2217224.1"/>
    </source>
</evidence>
<feature type="domain" description="CCHC-type" evidence="3">
    <location>
        <begin position="51"/>
        <end position="66"/>
    </location>
</feature>
<dbReference type="EMBL" id="JAEPRB010000316">
    <property type="protein sequence ID" value="KAG2217224.1"/>
    <property type="molecule type" value="Genomic_DNA"/>
</dbReference>
<accession>A0A8H7VJV4</accession>
<comment type="caution">
    <text evidence="4">The sequence shown here is derived from an EMBL/GenBank/DDBJ whole genome shotgun (WGS) entry which is preliminary data.</text>
</comment>
<sequence length="77" mass="8484">MFSAVGPNSQAASSSSGGATPMKVDNMEHFQHKQSAQASGLLSKKVYEENRCFRCYEKGHFGCDCPTFKDYTPKSKN</sequence>
<dbReference type="InterPro" id="IPR001878">
    <property type="entry name" value="Znf_CCHC"/>
</dbReference>
<name>A0A8H7VJV4_9FUNG</name>
<gene>
    <name evidence="4" type="ORF">INT45_013969</name>
</gene>
<dbReference type="InterPro" id="IPR036875">
    <property type="entry name" value="Znf_CCHC_sf"/>
</dbReference>
<feature type="compositionally biased region" description="Low complexity" evidence="2">
    <location>
        <begin position="9"/>
        <end position="19"/>
    </location>
</feature>
<evidence type="ECO:0000313" key="5">
    <source>
        <dbReference type="Proteomes" id="UP000646827"/>
    </source>
</evidence>
<keyword evidence="1" id="KW-0863">Zinc-finger</keyword>
<reference evidence="4 5" key="1">
    <citation type="submission" date="2020-12" db="EMBL/GenBank/DDBJ databases">
        <title>Metabolic potential, ecology and presence of endohyphal bacteria is reflected in genomic diversity of Mucoromycotina.</title>
        <authorList>
            <person name="Muszewska A."/>
            <person name="Okrasinska A."/>
            <person name="Steczkiewicz K."/>
            <person name="Drgas O."/>
            <person name="Orlowska M."/>
            <person name="Perlinska-Lenart U."/>
            <person name="Aleksandrzak-Piekarczyk T."/>
            <person name="Szatraj K."/>
            <person name="Zielenkiewicz U."/>
            <person name="Pilsyk S."/>
            <person name="Malc E."/>
            <person name="Mieczkowski P."/>
            <person name="Kruszewska J.S."/>
            <person name="Biernat P."/>
            <person name="Pawlowska J."/>
        </authorList>
    </citation>
    <scope>NUCLEOTIDE SEQUENCE [LARGE SCALE GENOMIC DNA]</scope>
    <source>
        <strain evidence="4 5">CBS 142.35</strain>
    </source>
</reference>
<dbReference type="GO" id="GO:0003676">
    <property type="term" value="F:nucleic acid binding"/>
    <property type="evidence" value="ECO:0007669"/>
    <property type="project" value="InterPro"/>
</dbReference>
<protein>
    <recommendedName>
        <fullName evidence="3">CCHC-type domain-containing protein</fullName>
    </recommendedName>
</protein>
<keyword evidence="1" id="KW-0479">Metal-binding</keyword>
<dbReference type="Proteomes" id="UP000646827">
    <property type="component" value="Unassembled WGS sequence"/>
</dbReference>
<evidence type="ECO:0000256" key="1">
    <source>
        <dbReference type="PROSITE-ProRule" id="PRU00047"/>
    </source>
</evidence>
<dbReference type="SUPFAM" id="SSF57756">
    <property type="entry name" value="Retrovirus zinc finger-like domains"/>
    <property type="match status" value="1"/>
</dbReference>
<dbReference type="GO" id="GO:0008270">
    <property type="term" value="F:zinc ion binding"/>
    <property type="evidence" value="ECO:0007669"/>
    <property type="project" value="UniProtKB-KW"/>
</dbReference>
<dbReference type="PROSITE" id="PS50158">
    <property type="entry name" value="ZF_CCHC"/>
    <property type="match status" value="1"/>
</dbReference>
<proteinExistence type="predicted"/>